<dbReference type="Pfam" id="PF01381">
    <property type="entry name" value="HTH_3"/>
    <property type="match status" value="1"/>
</dbReference>
<dbReference type="PANTHER" id="PTHR46797:SF1">
    <property type="entry name" value="METHYLPHOSPHONATE SYNTHASE"/>
    <property type="match status" value="1"/>
</dbReference>
<dbReference type="SUPFAM" id="SSF51182">
    <property type="entry name" value="RmlC-like cupins"/>
    <property type="match status" value="1"/>
</dbReference>
<feature type="compositionally biased region" description="Basic and acidic residues" evidence="2">
    <location>
        <begin position="12"/>
        <end position="22"/>
    </location>
</feature>
<feature type="domain" description="HTH cro/C1-type" evidence="3">
    <location>
        <begin position="46"/>
        <end position="100"/>
    </location>
</feature>
<evidence type="ECO:0000259" key="3">
    <source>
        <dbReference type="PROSITE" id="PS50943"/>
    </source>
</evidence>
<feature type="compositionally biased region" description="Basic residues" evidence="2">
    <location>
        <begin position="1"/>
        <end position="11"/>
    </location>
</feature>
<dbReference type="PROSITE" id="PS50943">
    <property type="entry name" value="HTH_CROC1"/>
    <property type="match status" value="1"/>
</dbReference>
<dbReference type="SUPFAM" id="SSF47413">
    <property type="entry name" value="lambda repressor-like DNA-binding domains"/>
    <property type="match status" value="1"/>
</dbReference>
<reference evidence="5" key="1">
    <citation type="journal article" date="2021" name="ISME J.">
        <title>Evolutionary origin and ecological implication of a unique nif island in free-living Bradyrhizobium lineages.</title>
        <authorList>
            <person name="Tao J."/>
        </authorList>
    </citation>
    <scope>NUCLEOTIDE SEQUENCE [LARGE SCALE GENOMIC DNA]</scope>
    <source>
        <strain evidence="5">SZCCT0094</strain>
    </source>
</reference>
<dbReference type="InterPro" id="IPR014710">
    <property type="entry name" value="RmlC-like_jellyroll"/>
</dbReference>
<comment type="caution">
    <text evidence="4">The sequence shown here is derived from an EMBL/GenBank/DDBJ whole genome shotgun (WGS) entry which is preliminary data.</text>
</comment>
<accession>A0ABS5GFY8</accession>
<dbReference type="InterPro" id="IPR013096">
    <property type="entry name" value="Cupin_2"/>
</dbReference>
<dbReference type="InterPro" id="IPR001387">
    <property type="entry name" value="Cro/C1-type_HTH"/>
</dbReference>
<protein>
    <submittedName>
        <fullName evidence="4">Helix-turn-helix transcriptional regulator</fullName>
    </submittedName>
</protein>
<dbReference type="Gene3D" id="2.60.120.10">
    <property type="entry name" value="Jelly Rolls"/>
    <property type="match status" value="1"/>
</dbReference>
<dbReference type="EMBL" id="JAFCLK010000038">
    <property type="protein sequence ID" value="MBR1140256.1"/>
    <property type="molecule type" value="Genomic_DNA"/>
</dbReference>
<dbReference type="SMART" id="SM00530">
    <property type="entry name" value="HTH_XRE"/>
    <property type="match status" value="1"/>
</dbReference>
<dbReference type="RefSeq" id="WP_172240671.1">
    <property type="nucleotide sequence ID" value="NZ_JABFDP010000027.1"/>
</dbReference>
<organism evidence="4 5">
    <name type="scientific">Bradyrhizobium denitrificans</name>
    <dbReference type="NCBI Taxonomy" id="2734912"/>
    <lineage>
        <taxon>Bacteria</taxon>
        <taxon>Pseudomonadati</taxon>
        <taxon>Pseudomonadota</taxon>
        <taxon>Alphaproteobacteria</taxon>
        <taxon>Hyphomicrobiales</taxon>
        <taxon>Nitrobacteraceae</taxon>
        <taxon>Bradyrhizobium</taxon>
    </lineage>
</organism>
<dbReference type="Proteomes" id="UP001314635">
    <property type="component" value="Unassembled WGS sequence"/>
</dbReference>
<name>A0ABS5GFY8_9BRAD</name>
<evidence type="ECO:0000313" key="4">
    <source>
        <dbReference type="EMBL" id="MBR1140256.1"/>
    </source>
</evidence>
<evidence type="ECO:0000313" key="5">
    <source>
        <dbReference type="Proteomes" id="UP001314635"/>
    </source>
</evidence>
<dbReference type="PANTHER" id="PTHR46797">
    <property type="entry name" value="HTH-TYPE TRANSCRIPTIONAL REGULATOR"/>
    <property type="match status" value="1"/>
</dbReference>
<evidence type="ECO:0000256" key="1">
    <source>
        <dbReference type="ARBA" id="ARBA00023125"/>
    </source>
</evidence>
<gene>
    <name evidence="4" type="ORF">JQ619_31310</name>
</gene>
<proteinExistence type="predicted"/>
<keyword evidence="1" id="KW-0238">DNA-binding</keyword>
<dbReference type="InterPro" id="IPR050807">
    <property type="entry name" value="TransReg_Diox_bact_type"/>
</dbReference>
<dbReference type="CDD" id="cd02209">
    <property type="entry name" value="cupin_XRE_C"/>
    <property type="match status" value="1"/>
</dbReference>
<dbReference type="InterPro" id="IPR010982">
    <property type="entry name" value="Lambda_DNA-bd_dom_sf"/>
</dbReference>
<dbReference type="Gene3D" id="1.10.260.40">
    <property type="entry name" value="lambda repressor-like DNA-binding domains"/>
    <property type="match status" value="1"/>
</dbReference>
<keyword evidence="5" id="KW-1185">Reference proteome</keyword>
<sequence length="225" mass="24455">MAKGAAKHPRKDSKAETSRAEPELLTGSLAPKEATPTLESEIGAEVRRLRKDLDLTVSELGAAAGISAGMLSKIENGSISPSLATLSALAKALNVPIARLFRENGEERDCSFVKAGQGVRIERRGTKAGHLYDLLGHSLGGDVVVEPYLITLKGDAVPYTDFRHAGVEFIYMLSGKVRYRHADRLYLLEPGDALFFDAAARHGPEELIKAPMTYLSVIIYPRRAR</sequence>
<feature type="region of interest" description="Disordered" evidence="2">
    <location>
        <begin position="1"/>
        <end position="39"/>
    </location>
</feature>
<dbReference type="CDD" id="cd00093">
    <property type="entry name" value="HTH_XRE"/>
    <property type="match status" value="1"/>
</dbReference>
<dbReference type="InterPro" id="IPR011051">
    <property type="entry name" value="RmlC_Cupin_sf"/>
</dbReference>
<dbReference type="Pfam" id="PF07883">
    <property type="entry name" value="Cupin_2"/>
    <property type="match status" value="1"/>
</dbReference>
<evidence type="ECO:0000256" key="2">
    <source>
        <dbReference type="SAM" id="MobiDB-lite"/>
    </source>
</evidence>